<dbReference type="CDD" id="cd08049">
    <property type="entry name" value="TAF8"/>
    <property type="match status" value="1"/>
</dbReference>
<dbReference type="GO" id="GO:0046982">
    <property type="term" value="F:protein heterodimerization activity"/>
    <property type="evidence" value="ECO:0007669"/>
    <property type="project" value="InterPro"/>
</dbReference>
<gene>
    <name evidence="10" type="ORF">SISSUDRAFT_1053840</name>
</gene>
<accession>A0A165YXX2</accession>
<evidence type="ECO:0000256" key="1">
    <source>
        <dbReference type="ARBA" id="ARBA00004123"/>
    </source>
</evidence>
<keyword evidence="4" id="KW-0805">Transcription regulation</keyword>
<evidence type="ECO:0000256" key="4">
    <source>
        <dbReference type="ARBA" id="ARBA00023015"/>
    </source>
</evidence>
<dbReference type="InterPro" id="IPR019473">
    <property type="entry name" value="TFIID_su8_C"/>
</dbReference>
<dbReference type="OrthoDB" id="2193813at2759"/>
<dbReference type="STRING" id="1314776.A0A165YXX2"/>
<sequence length="280" mass="30623">MSYSHYPPSSHYPNYPPASYPRPYTTAPATPGIAGTPTGYPAYSQYPGYRLPQVPPPQPIPSKSVDIPSVNAELASKAIRRLIVHQLSAAGFSGASPLALERLEQETVAYLEQIYKDAQGYANLCNRLSPTADELLAVCEDHGMTAKDLRRVAHKSAKKKKRALSLGARTERTPSPELLGSDDEGIGPQIPPTLRYLPSHFPALPPKHTYLRTPITQPSKKAIPSLEKKLANASLVQESLKSLILATEDANGPVDADLIGHVVNWETATSARKRWRIYSR</sequence>
<dbReference type="EMBL" id="KV428222">
    <property type="protein sequence ID" value="KZT33726.1"/>
    <property type="molecule type" value="Genomic_DNA"/>
</dbReference>
<keyword evidence="5" id="KW-0804">Transcription</keyword>
<dbReference type="GO" id="GO:0005669">
    <property type="term" value="C:transcription factor TFIID complex"/>
    <property type="evidence" value="ECO:0007669"/>
    <property type="project" value="InterPro"/>
</dbReference>
<evidence type="ECO:0000259" key="8">
    <source>
        <dbReference type="Pfam" id="PF07524"/>
    </source>
</evidence>
<proteinExistence type="inferred from homology"/>
<feature type="region of interest" description="Disordered" evidence="7">
    <location>
        <begin position="154"/>
        <end position="184"/>
    </location>
</feature>
<name>A0A165YXX2_9AGAM</name>
<dbReference type="Pfam" id="PF10406">
    <property type="entry name" value="TAF8_C"/>
    <property type="match status" value="1"/>
</dbReference>
<organism evidence="10 11">
    <name type="scientific">Sistotremastrum suecicum HHB10207 ss-3</name>
    <dbReference type="NCBI Taxonomy" id="1314776"/>
    <lineage>
        <taxon>Eukaryota</taxon>
        <taxon>Fungi</taxon>
        <taxon>Dikarya</taxon>
        <taxon>Basidiomycota</taxon>
        <taxon>Agaricomycotina</taxon>
        <taxon>Agaricomycetes</taxon>
        <taxon>Sistotremastrales</taxon>
        <taxon>Sistotremastraceae</taxon>
        <taxon>Sistotremastrum</taxon>
    </lineage>
</organism>
<reference evidence="10 11" key="1">
    <citation type="journal article" date="2016" name="Mol. Biol. Evol.">
        <title>Comparative Genomics of Early-Diverging Mushroom-Forming Fungi Provides Insights into the Origins of Lignocellulose Decay Capabilities.</title>
        <authorList>
            <person name="Nagy L.G."/>
            <person name="Riley R."/>
            <person name="Tritt A."/>
            <person name="Adam C."/>
            <person name="Daum C."/>
            <person name="Floudas D."/>
            <person name="Sun H."/>
            <person name="Yadav J.S."/>
            <person name="Pangilinan J."/>
            <person name="Larsson K.H."/>
            <person name="Matsuura K."/>
            <person name="Barry K."/>
            <person name="Labutti K."/>
            <person name="Kuo R."/>
            <person name="Ohm R.A."/>
            <person name="Bhattacharya S.S."/>
            <person name="Shirouzu T."/>
            <person name="Yoshinaga Y."/>
            <person name="Martin F.M."/>
            <person name="Grigoriev I.V."/>
            <person name="Hibbett D.S."/>
        </authorList>
    </citation>
    <scope>NUCLEOTIDE SEQUENCE [LARGE SCALE GENOMIC DNA]</scope>
    <source>
        <strain evidence="10 11">HHB10207 ss-3</strain>
    </source>
</reference>
<dbReference type="PANTHER" id="PTHR46469">
    <property type="entry name" value="TRANSCRIPTION INITIATION FACTOR TFIID SUBUNIT 8"/>
    <property type="match status" value="1"/>
</dbReference>
<evidence type="ECO:0000313" key="11">
    <source>
        <dbReference type="Proteomes" id="UP000076798"/>
    </source>
</evidence>
<dbReference type="Proteomes" id="UP000076798">
    <property type="component" value="Unassembled WGS sequence"/>
</dbReference>
<comment type="subcellular location">
    <subcellularLocation>
        <location evidence="1">Nucleus</location>
    </subcellularLocation>
</comment>
<feature type="domain" description="Bromodomain associated" evidence="8">
    <location>
        <begin position="73"/>
        <end position="135"/>
    </location>
</feature>
<dbReference type="PANTHER" id="PTHR46469:SF1">
    <property type="entry name" value="TRANSCRIPTION INITIATION FACTOR TFIID SUBUNIT 8"/>
    <property type="match status" value="1"/>
</dbReference>
<comment type="similarity">
    <text evidence="2">Belongs to the TAF8 family.</text>
</comment>
<dbReference type="InterPro" id="IPR009072">
    <property type="entry name" value="Histone-fold"/>
</dbReference>
<evidence type="ECO:0000313" key="10">
    <source>
        <dbReference type="EMBL" id="KZT33726.1"/>
    </source>
</evidence>
<protein>
    <recommendedName>
        <fullName evidence="3">Transcription initiation factor TFIID subunit 8</fullName>
    </recommendedName>
</protein>
<evidence type="ECO:0000259" key="9">
    <source>
        <dbReference type="Pfam" id="PF10406"/>
    </source>
</evidence>
<dbReference type="InterPro" id="IPR037818">
    <property type="entry name" value="TAF8"/>
</dbReference>
<feature type="domain" description="Transcription factor TFIID subunit 8 C-terminal" evidence="9">
    <location>
        <begin position="196"/>
        <end position="243"/>
    </location>
</feature>
<dbReference type="CDD" id="cd00076">
    <property type="entry name" value="HFD_SF"/>
    <property type="match status" value="1"/>
</dbReference>
<evidence type="ECO:0000256" key="3">
    <source>
        <dbReference type="ARBA" id="ARBA00017307"/>
    </source>
</evidence>
<evidence type="ECO:0000256" key="5">
    <source>
        <dbReference type="ARBA" id="ARBA00023163"/>
    </source>
</evidence>
<dbReference type="InterPro" id="IPR006565">
    <property type="entry name" value="BTP"/>
</dbReference>
<keyword evidence="6" id="KW-0539">Nucleus</keyword>
<keyword evidence="11" id="KW-1185">Reference proteome</keyword>
<feature type="compositionally biased region" description="Basic residues" evidence="7">
    <location>
        <begin position="154"/>
        <end position="163"/>
    </location>
</feature>
<dbReference type="Gene3D" id="1.10.20.10">
    <property type="entry name" value="Histone, subunit A"/>
    <property type="match status" value="1"/>
</dbReference>
<evidence type="ECO:0000256" key="6">
    <source>
        <dbReference type="ARBA" id="ARBA00023242"/>
    </source>
</evidence>
<evidence type="ECO:0000256" key="7">
    <source>
        <dbReference type="SAM" id="MobiDB-lite"/>
    </source>
</evidence>
<dbReference type="Pfam" id="PF07524">
    <property type="entry name" value="Bromo_TP"/>
    <property type="match status" value="1"/>
</dbReference>
<dbReference type="AlphaFoldDB" id="A0A165YXX2"/>
<evidence type="ECO:0000256" key="2">
    <source>
        <dbReference type="ARBA" id="ARBA00008767"/>
    </source>
</evidence>
<dbReference type="GO" id="GO:0006367">
    <property type="term" value="P:transcription initiation at RNA polymerase II promoter"/>
    <property type="evidence" value="ECO:0007669"/>
    <property type="project" value="TreeGrafter"/>
</dbReference>